<feature type="transmembrane region" description="Helical" evidence="7">
    <location>
        <begin position="72"/>
        <end position="98"/>
    </location>
</feature>
<evidence type="ECO:0000313" key="8">
    <source>
        <dbReference type="EMBL" id="QHO70765.1"/>
    </source>
</evidence>
<dbReference type="PANTHER" id="PTHR34584">
    <property type="entry name" value="NA(+)/H(+) ANTIPORTER SUBUNIT E1"/>
    <property type="match status" value="1"/>
</dbReference>
<evidence type="ECO:0000256" key="1">
    <source>
        <dbReference type="ARBA" id="ARBA00004651"/>
    </source>
</evidence>
<accession>A0A7L5ALR5</accession>
<dbReference type="Pfam" id="PF01899">
    <property type="entry name" value="MNHE"/>
    <property type="match status" value="1"/>
</dbReference>
<feature type="transmembrane region" description="Helical" evidence="7">
    <location>
        <begin position="18"/>
        <end position="35"/>
    </location>
</feature>
<dbReference type="KEGG" id="mant:BHD05_15035"/>
<reference evidence="8 9" key="1">
    <citation type="submission" date="2016-09" db="EMBL/GenBank/DDBJ databases">
        <title>Complete genome sequence of microbes from the polar regions.</title>
        <authorList>
            <person name="Liao L."/>
            <person name="Chen B."/>
        </authorList>
    </citation>
    <scope>NUCLEOTIDE SEQUENCE [LARGE SCALE GENOMIC DNA]</scope>
    <source>
        <strain evidence="8 9">ZS314</strain>
    </source>
</reference>
<dbReference type="OrthoDB" id="3556991at2"/>
<proteinExistence type="inferred from homology"/>
<name>A0A7L5ALR5_9MICO</name>
<keyword evidence="9" id="KW-1185">Reference proteome</keyword>
<dbReference type="PANTHER" id="PTHR34584:SF1">
    <property type="entry name" value="NA(+)_H(+) ANTIPORTER SUBUNIT E1"/>
    <property type="match status" value="1"/>
</dbReference>
<keyword evidence="4 7" id="KW-0812">Transmembrane</keyword>
<comment type="similarity">
    <text evidence="2">Belongs to the CPA3 antiporters (TC 2.A.63) subunit E family.</text>
</comment>
<organism evidence="8 9">
    <name type="scientific">Marisediminicola antarctica</name>
    <dbReference type="NCBI Taxonomy" id="674079"/>
    <lineage>
        <taxon>Bacteria</taxon>
        <taxon>Bacillati</taxon>
        <taxon>Actinomycetota</taxon>
        <taxon>Actinomycetes</taxon>
        <taxon>Micrococcales</taxon>
        <taxon>Microbacteriaceae</taxon>
        <taxon>Marisediminicola</taxon>
    </lineage>
</organism>
<dbReference type="InterPro" id="IPR002758">
    <property type="entry name" value="Cation_antiport_E"/>
</dbReference>
<evidence type="ECO:0000256" key="3">
    <source>
        <dbReference type="ARBA" id="ARBA00022475"/>
    </source>
</evidence>
<comment type="subcellular location">
    <subcellularLocation>
        <location evidence="1">Cell membrane</location>
        <topology evidence="1">Multi-pass membrane protein</topology>
    </subcellularLocation>
</comment>
<evidence type="ECO:0000313" key="9">
    <source>
        <dbReference type="Proteomes" id="UP000464507"/>
    </source>
</evidence>
<dbReference type="GO" id="GO:0005886">
    <property type="term" value="C:plasma membrane"/>
    <property type="evidence" value="ECO:0007669"/>
    <property type="project" value="UniProtKB-SubCell"/>
</dbReference>
<dbReference type="GO" id="GO:0008324">
    <property type="term" value="F:monoatomic cation transmembrane transporter activity"/>
    <property type="evidence" value="ECO:0007669"/>
    <property type="project" value="InterPro"/>
</dbReference>
<keyword evidence="3" id="KW-1003">Cell membrane</keyword>
<gene>
    <name evidence="8" type="ORF">BHD05_15035</name>
</gene>
<evidence type="ECO:0000256" key="7">
    <source>
        <dbReference type="SAM" id="Phobius"/>
    </source>
</evidence>
<dbReference type="Proteomes" id="UP000464507">
    <property type="component" value="Chromosome"/>
</dbReference>
<feature type="transmembrane region" description="Helical" evidence="7">
    <location>
        <begin position="41"/>
        <end position="60"/>
    </location>
</feature>
<evidence type="ECO:0000256" key="2">
    <source>
        <dbReference type="ARBA" id="ARBA00006228"/>
    </source>
</evidence>
<keyword evidence="5 7" id="KW-1133">Transmembrane helix</keyword>
<evidence type="ECO:0000256" key="4">
    <source>
        <dbReference type="ARBA" id="ARBA00022692"/>
    </source>
</evidence>
<evidence type="ECO:0000256" key="5">
    <source>
        <dbReference type="ARBA" id="ARBA00022989"/>
    </source>
</evidence>
<protein>
    <submittedName>
        <fullName evidence="8">Na+/H+ antiporter subunit E</fullName>
    </submittedName>
</protein>
<dbReference type="NCBIfam" id="NF006521">
    <property type="entry name" value="PRK08965.1-5"/>
    <property type="match status" value="1"/>
</dbReference>
<dbReference type="EMBL" id="CP017146">
    <property type="protein sequence ID" value="QHO70765.1"/>
    <property type="molecule type" value="Genomic_DNA"/>
</dbReference>
<evidence type="ECO:0000256" key="6">
    <source>
        <dbReference type="ARBA" id="ARBA00023136"/>
    </source>
</evidence>
<dbReference type="AlphaFoldDB" id="A0A7L5ALR5"/>
<dbReference type="RefSeq" id="WP_161887158.1">
    <property type="nucleotide sequence ID" value="NZ_CP017146.1"/>
</dbReference>
<sequence>MTEPANERELRQEARASIVHQLPLLFALVVLWMLLWGAVSWLNLVTGLILAIVVTRVFYLPPVELSGRFNPFWLAVFVGQFLAELFVASFQVAFLALRPRRISRNSIVEVQLRTRSDLIMTVVAIAMSLMPGSLVIESDRMRSRIYLHALNTEDRQGVEDVRTKTLQLERLLVRSFGSVDDIERTRK</sequence>
<keyword evidence="6 7" id="KW-0472">Membrane</keyword>
<feature type="transmembrane region" description="Helical" evidence="7">
    <location>
        <begin position="118"/>
        <end position="136"/>
    </location>
</feature>